<keyword evidence="3" id="KW-1185">Reference proteome</keyword>
<accession>A0A1T3NX03</accession>
<dbReference type="OrthoDB" id="3367592at2"/>
<protein>
    <recommendedName>
        <fullName evidence="1">DUF4097 domain-containing protein</fullName>
    </recommendedName>
</protein>
<dbReference type="InterPro" id="IPR025164">
    <property type="entry name" value="Toastrack_DUF4097"/>
</dbReference>
<dbReference type="Proteomes" id="UP000190037">
    <property type="component" value="Unassembled WGS sequence"/>
</dbReference>
<gene>
    <name evidence="2" type="ORF">B4N89_09660</name>
</gene>
<evidence type="ECO:0000259" key="1">
    <source>
        <dbReference type="Pfam" id="PF13349"/>
    </source>
</evidence>
<dbReference type="RefSeq" id="WP_078975485.1">
    <property type="nucleotide sequence ID" value="NZ_MWQN01000001.1"/>
</dbReference>
<comment type="caution">
    <text evidence="2">The sequence shown here is derived from an EMBL/GenBank/DDBJ whole genome shotgun (WGS) entry which is preliminary data.</text>
</comment>
<dbReference type="AlphaFoldDB" id="A0A1T3NX03"/>
<dbReference type="eggNOG" id="COG3595">
    <property type="taxonomic scope" value="Bacteria"/>
</dbReference>
<evidence type="ECO:0000313" key="3">
    <source>
        <dbReference type="Proteomes" id="UP000190037"/>
    </source>
</evidence>
<organism evidence="2 3">
    <name type="scientific">Embleya scabrispora</name>
    <dbReference type="NCBI Taxonomy" id="159449"/>
    <lineage>
        <taxon>Bacteria</taxon>
        <taxon>Bacillati</taxon>
        <taxon>Actinomycetota</taxon>
        <taxon>Actinomycetes</taxon>
        <taxon>Kitasatosporales</taxon>
        <taxon>Streptomycetaceae</taxon>
        <taxon>Embleya</taxon>
    </lineage>
</organism>
<dbReference type="STRING" id="159449.B4N89_09660"/>
<dbReference type="Pfam" id="PF13349">
    <property type="entry name" value="DUF4097"/>
    <property type="match status" value="1"/>
</dbReference>
<feature type="domain" description="DUF4097" evidence="1">
    <location>
        <begin position="129"/>
        <end position="277"/>
    </location>
</feature>
<name>A0A1T3NX03_9ACTN</name>
<evidence type="ECO:0000313" key="2">
    <source>
        <dbReference type="EMBL" id="OPC81180.1"/>
    </source>
</evidence>
<dbReference type="EMBL" id="MWQN01000001">
    <property type="protein sequence ID" value="OPC81180.1"/>
    <property type="molecule type" value="Genomic_DNA"/>
</dbReference>
<reference evidence="2 3" key="1">
    <citation type="submission" date="2017-03" db="EMBL/GenBank/DDBJ databases">
        <title>Draft genome sequence of Streptomyces scabrisporus NF3, endophyte isolated from Amphipterygium adstringens.</title>
        <authorList>
            <person name="Vazquez M."/>
            <person name="Ceapa C.D."/>
            <person name="Rodriguez Luna D."/>
            <person name="Sanchez Esquivel S."/>
        </authorList>
    </citation>
    <scope>NUCLEOTIDE SEQUENCE [LARGE SCALE GENOMIC DNA]</scope>
    <source>
        <strain evidence="2 3">NF3</strain>
    </source>
</reference>
<sequence>MSRWMIEGPQDLTLDTVRVLRVRTIGGLVDVVGTDGPPRLEVHAVEGPPLQVTHDEVSGELVVSYPDLTAKHLMDRFQNAGKRSDLRAFVADGRALGRRHAEVSLAVPWDCTVEIGVVSAHATVSGMHGTTTVRSVGGDVTLVGLTGTVDANTISGSVDAESLAGDLGVVTVAGSLTVIEGTGGRVRANSISGSMTLDLDEVGRSHVQLTTVSGELTVRLPHRGDMSVDVRTAAGSVDSVFDELTTSAKFGASHVTGKLGEGSGRLRINSVSGDVTLLRRAPEGKVSA</sequence>
<proteinExistence type="predicted"/>